<organism evidence="1 2">
    <name type="scientific">Ilyodon furcidens</name>
    <name type="common">goldbreast splitfin</name>
    <dbReference type="NCBI Taxonomy" id="33524"/>
    <lineage>
        <taxon>Eukaryota</taxon>
        <taxon>Metazoa</taxon>
        <taxon>Chordata</taxon>
        <taxon>Craniata</taxon>
        <taxon>Vertebrata</taxon>
        <taxon>Euteleostomi</taxon>
        <taxon>Actinopterygii</taxon>
        <taxon>Neopterygii</taxon>
        <taxon>Teleostei</taxon>
        <taxon>Neoteleostei</taxon>
        <taxon>Acanthomorphata</taxon>
        <taxon>Ovalentaria</taxon>
        <taxon>Atherinomorphae</taxon>
        <taxon>Cyprinodontiformes</taxon>
        <taxon>Goodeidae</taxon>
        <taxon>Ilyodon</taxon>
    </lineage>
</organism>
<protein>
    <submittedName>
        <fullName evidence="1">Uncharacterized protein</fullName>
    </submittedName>
</protein>
<gene>
    <name evidence="1" type="ORF">ILYODFUR_013206</name>
</gene>
<keyword evidence="2" id="KW-1185">Reference proteome</keyword>
<reference evidence="1 2" key="1">
    <citation type="submission" date="2021-06" db="EMBL/GenBank/DDBJ databases">
        <authorList>
            <person name="Palmer J.M."/>
        </authorList>
    </citation>
    <scope>NUCLEOTIDE SEQUENCE [LARGE SCALE GENOMIC DNA]</scope>
    <source>
        <strain evidence="2">if_2019</strain>
        <tissue evidence="1">Muscle</tissue>
    </source>
</reference>
<proteinExistence type="predicted"/>
<evidence type="ECO:0000313" key="1">
    <source>
        <dbReference type="EMBL" id="MEQ2240285.1"/>
    </source>
</evidence>
<dbReference type="Proteomes" id="UP001482620">
    <property type="component" value="Unassembled WGS sequence"/>
</dbReference>
<accession>A0ABV0U543</accession>
<dbReference type="EMBL" id="JAHRIQ010058990">
    <property type="protein sequence ID" value="MEQ2240285.1"/>
    <property type="molecule type" value="Genomic_DNA"/>
</dbReference>
<comment type="caution">
    <text evidence="1">The sequence shown here is derived from an EMBL/GenBank/DDBJ whole genome shotgun (WGS) entry which is preliminary data.</text>
</comment>
<evidence type="ECO:0000313" key="2">
    <source>
        <dbReference type="Proteomes" id="UP001482620"/>
    </source>
</evidence>
<name>A0ABV0U543_9TELE</name>
<sequence length="124" mass="14135">MYSDAQFISEIIILNYFDFLHNFNQSNSCSHQLTSYIRAGFEAGLLFSCLTGWLLQKTHPHGNKQTTLQYINTQGKAPPVNRFQPVKLVWKPADLCSNPHLLMDRPQVEARRSAELTVSTGRPQ</sequence>